<feature type="compositionally biased region" description="Low complexity" evidence="1">
    <location>
        <begin position="23"/>
        <end position="36"/>
    </location>
</feature>
<gene>
    <name evidence="2" type="ORF">Tci_014423</name>
</gene>
<dbReference type="AlphaFoldDB" id="A0A6L2K340"/>
<organism evidence="2">
    <name type="scientific">Tanacetum cinerariifolium</name>
    <name type="common">Dalmatian daisy</name>
    <name type="synonym">Chrysanthemum cinerariifolium</name>
    <dbReference type="NCBI Taxonomy" id="118510"/>
    <lineage>
        <taxon>Eukaryota</taxon>
        <taxon>Viridiplantae</taxon>
        <taxon>Streptophyta</taxon>
        <taxon>Embryophyta</taxon>
        <taxon>Tracheophyta</taxon>
        <taxon>Spermatophyta</taxon>
        <taxon>Magnoliopsida</taxon>
        <taxon>eudicotyledons</taxon>
        <taxon>Gunneridae</taxon>
        <taxon>Pentapetalae</taxon>
        <taxon>asterids</taxon>
        <taxon>campanulids</taxon>
        <taxon>Asterales</taxon>
        <taxon>Asteraceae</taxon>
        <taxon>Asteroideae</taxon>
        <taxon>Anthemideae</taxon>
        <taxon>Anthemidinae</taxon>
        <taxon>Tanacetum</taxon>
    </lineage>
</organism>
<proteinExistence type="predicted"/>
<accession>A0A6L2K340</accession>
<dbReference type="PANTHER" id="PTHR48475:SF2">
    <property type="entry name" value="RIBONUCLEASE H"/>
    <property type="match status" value="1"/>
</dbReference>
<reference evidence="2" key="1">
    <citation type="journal article" date="2019" name="Sci. Rep.">
        <title>Draft genome of Tanacetum cinerariifolium, the natural source of mosquito coil.</title>
        <authorList>
            <person name="Yamashiro T."/>
            <person name="Shiraishi A."/>
            <person name="Satake H."/>
            <person name="Nakayama K."/>
        </authorList>
    </citation>
    <scope>NUCLEOTIDE SEQUENCE</scope>
</reference>
<comment type="caution">
    <text evidence="2">The sequence shown here is derived from an EMBL/GenBank/DDBJ whole genome shotgun (WGS) entry which is preliminary data.</text>
</comment>
<name>A0A6L2K340_TANCI</name>
<dbReference type="GO" id="GO:0003964">
    <property type="term" value="F:RNA-directed DNA polymerase activity"/>
    <property type="evidence" value="ECO:0007669"/>
    <property type="project" value="UniProtKB-KW"/>
</dbReference>
<sequence>MPSSSSKPPQPPRHHHNTTYAISSSSPPSSPRTTTNPQPPPKGALGLTTTPQGIDIAGPFSNGPVKIKFLIVAIDYFTKWIEAKSMATITEAQVHRTMIKSSNGEKPFSLMYGAEAVIPVEIDMRTLRTMEVYMIKNDEALGVNLDLLEEKREQTAIQEARSKVKMEKYYNAKVRITSFRLGDLVYQNNEASYAKDGGKLKPKWEGPYEVMEALGKGAYKLRDYNRNTLP</sequence>
<keyword evidence="2" id="KW-0695">RNA-directed DNA polymerase</keyword>
<evidence type="ECO:0000256" key="1">
    <source>
        <dbReference type="SAM" id="MobiDB-lite"/>
    </source>
</evidence>
<dbReference type="PANTHER" id="PTHR48475">
    <property type="entry name" value="RIBONUCLEASE H"/>
    <property type="match status" value="1"/>
</dbReference>
<protein>
    <submittedName>
        <fullName evidence="2">Reverse transcriptase domain-containing protein</fullName>
    </submittedName>
</protein>
<feature type="region of interest" description="Disordered" evidence="1">
    <location>
        <begin position="1"/>
        <end position="50"/>
    </location>
</feature>
<dbReference type="EMBL" id="BKCJ010001569">
    <property type="protein sequence ID" value="GEU42445.1"/>
    <property type="molecule type" value="Genomic_DNA"/>
</dbReference>
<evidence type="ECO:0000313" key="2">
    <source>
        <dbReference type="EMBL" id="GEU42445.1"/>
    </source>
</evidence>
<keyword evidence="2" id="KW-0808">Transferase</keyword>
<keyword evidence="2" id="KW-0548">Nucleotidyltransferase</keyword>